<comment type="caution">
    <text evidence="1">The sequence shown here is derived from an EMBL/GenBank/DDBJ whole genome shotgun (WGS) entry which is preliminary data.</text>
</comment>
<organism evidence="1 2">
    <name type="scientific">Diphasiastrum complanatum</name>
    <name type="common">Issler's clubmoss</name>
    <name type="synonym">Lycopodium complanatum</name>
    <dbReference type="NCBI Taxonomy" id="34168"/>
    <lineage>
        <taxon>Eukaryota</taxon>
        <taxon>Viridiplantae</taxon>
        <taxon>Streptophyta</taxon>
        <taxon>Embryophyta</taxon>
        <taxon>Tracheophyta</taxon>
        <taxon>Lycopodiopsida</taxon>
        <taxon>Lycopodiales</taxon>
        <taxon>Lycopodiaceae</taxon>
        <taxon>Lycopodioideae</taxon>
        <taxon>Diphasiastrum</taxon>
    </lineage>
</organism>
<evidence type="ECO:0000313" key="1">
    <source>
        <dbReference type="EMBL" id="KAJ7567659.1"/>
    </source>
</evidence>
<keyword evidence="2" id="KW-1185">Reference proteome</keyword>
<dbReference type="EMBL" id="CM055092">
    <property type="protein sequence ID" value="KAJ7567659.1"/>
    <property type="molecule type" value="Genomic_DNA"/>
</dbReference>
<name>A0ACC2EM66_DIPCM</name>
<protein>
    <submittedName>
        <fullName evidence="1">Uncharacterized protein</fullName>
    </submittedName>
</protein>
<reference evidence="2" key="1">
    <citation type="journal article" date="2024" name="Proc. Natl. Acad. Sci. U.S.A.">
        <title>Extraordinary preservation of gene collinearity over three hundred million years revealed in homosporous lycophytes.</title>
        <authorList>
            <person name="Li C."/>
            <person name="Wickell D."/>
            <person name="Kuo L.Y."/>
            <person name="Chen X."/>
            <person name="Nie B."/>
            <person name="Liao X."/>
            <person name="Peng D."/>
            <person name="Ji J."/>
            <person name="Jenkins J."/>
            <person name="Williams M."/>
            <person name="Shu S."/>
            <person name="Plott C."/>
            <person name="Barry K."/>
            <person name="Rajasekar S."/>
            <person name="Grimwood J."/>
            <person name="Han X."/>
            <person name="Sun S."/>
            <person name="Hou Z."/>
            <person name="He W."/>
            <person name="Dai G."/>
            <person name="Sun C."/>
            <person name="Schmutz J."/>
            <person name="Leebens-Mack J.H."/>
            <person name="Li F.W."/>
            <person name="Wang L."/>
        </authorList>
    </citation>
    <scope>NUCLEOTIDE SEQUENCE [LARGE SCALE GENOMIC DNA]</scope>
    <source>
        <strain evidence="2">cv. PW_Plant_1</strain>
    </source>
</reference>
<gene>
    <name evidence="1" type="ORF">O6H91_01G001100</name>
</gene>
<proteinExistence type="predicted"/>
<dbReference type="Proteomes" id="UP001162992">
    <property type="component" value="Chromosome 1"/>
</dbReference>
<evidence type="ECO:0000313" key="2">
    <source>
        <dbReference type="Proteomes" id="UP001162992"/>
    </source>
</evidence>
<accession>A0ACC2EM66</accession>
<sequence length="541" mass="59141">MLQAAVRPPRRLGGWPRSGQIAVKSYFAPFFTGGLPWIQAKLGLRQDNIFQSNSSFQYLGYQSIGSREHLDGERILLVEKLSLGDQRLNENGFVNESFVPSDLYPSRMGTLQAQKLLFAPCQSSTRVASTAGLSQQSHQLAIVQWTSKYPVSVVKANWFANFSTFFMGKKANTGFSLTARTKGIVFRNDGRCQGGMPRATIDQEFSEKQESDPIEDLGTVSSFNGRTSFAESMGSSSVSGTHPGHKFIHPMAIVHPGAIINEGVVIGPFCTVGPEAKLGRGCKLYPNSHVCGNTEMGEGCVLLTGAIVGADIPGQTMLGCYNSIGHHAVVGVKCQDMKYKEGDECFLFIGSNNDIREHASVHRSSKSSDSTVIGDNNLIMGSCHVAHDCKLGNNNILANGTLLGGHVVVQDFVHTGGAVAVHQFCHMDSFSFIAGGSMVDRDVPMYMMVAGDRAELRGLNLEGMRRRGFSELEVKSIRRAYQKLFMNTDADAGGLEDRLFELDSNDELAKVPAVKLMLRSVRSCFEENRRGICKFRHWTSV</sequence>